<evidence type="ECO:0000259" key="2">
    <source>
        <dbReference type="Pfam" id="PF02953"/>
    </source>
</evidence>
<dbReference type="RefSeq" id="XP_009059796.1">
    <property type="nucleotide sequence ID" value="XM_009061548.1"/>
</dbReference>
<reference evidence="3 4" key="1">
    <citation type="journal article" date="2013" name="Nature">
        <title>Insights into bilaterian evolution from three spiralian genomes.</title>
        <authorList>
            <person name="Simakov O."/>
            <person name="Marletaz F."/>
            <person name="Cho S.J."/>
            <person name="Edsinger-Gonzales E."/>
            <person name="Havlak P."/>
            <person name="Hellsten U."/>
            <person name="Kuo D.H."/>
            <person name="Larsson T."/>
            <person name="Lv J."/>
            <person name="Arendt D."/>
            <person name="Savage R."/>
            <person name="Osoegawa K."/>
            <person name="de Jong P."/>
            <person name="Grimwood J."/>
            <person name="Chapman J.A."/>
            <person name="Shapiro H."/>
            <person name="Aerts A."/>
            <person name="Otillar R.P."/>
            <person name="Terry A.Y."/>
            <person name="Boore J.L."/>
            <person name="Grigoriev I.V."/>
            <person name="Lindberg D.R."/>
            <person name="Seaver E.C."/>
            <person name="Weisblat D.A."/>
            <person name="Putnam N.H."/>
            <person name="Rokhsar D.S."/>
        </authorList>
    </citation>
    <scope>NUCLEOTIDE SEQUENCE [LARGE SCALE GENOMIC DNA]</scope>
</reference>
<keyword evidence="1" id="KW-0999">Mitochondrion inner membrane</keyword>
<evidence type="ECO:0000256" key="1">
    <source>
        <dbReference type="RuleBase" id="RU367043"/>
    </source>
</evidence>
<gene>
    <name evidence="3" type="ORF">LOTGIDRAFT_125271</name>
</gene>
<dbReference type="SUPFAM" id="SSF144122">
    <property type="entry name" value="Tim10-like"/>
    <property type="match status" value="1"/>
</dbReference>
<keyword evidence="1" id="KW-0813">Transport</keyword>
<keyword evidence="1" id="KW-0653">Protein transport</keyword>
<evidence type="ECO:0000313" key="3">
    <source>
        <dbReference type="EMBL" id="ESO89433.1"/>
    </source>
</evidence>
<dbReference type="AlphaFoldDB" id="V3ZE82"/>
<dbReference type="Proteomes" id="UP000030746">
    <property type="component" value="Unassembled WGS sequence"/>
</dbReference>
<dbReference type="STRING" id="225164.V3ZE82"/>
<dbReference type="GO" id="GO:0015031">
    <property type="term" value="P:protein transport"/>
    <property type="evidence" value="ECO:0007669"/>
    <property type="project" value="UniProtKB-KW"/>
</dbReference>
<keyword evidence="1" id="KW-0472">Membrane</keyword>
<dbReference type="EMBL" id="KB202591">
    <property type="protein sequence ID" value="ESO89433.1"/>
    <property type="molecule type" value="Genomic_DNA"/>
</dbReference>
<dbReference type="KEGG" id="lgi:LOTGIDRAFT_125271"/>
<protein>
    <recommendedName>
        <fullName evidence="1">Mitochondrial import inner membrane translocase subunit</fullName>
    </recommendedName>
</protein>
<dbReference type="OrthoDB" id="344165at2759"/>
<dbReference type="GO" id="GO:0005743">
    <property type="term" value="C:mitochondrial inner membrane"/>
    <property type="evidence" value="ECO:0007669"/>
    <property type="project" value="UniProtKB-SubCell"/>
</dbReference>
<dbReference type="Gene3D" id="1.10.287.810">
    <property type="entry name" value="Mitochondrial import inner membrane translocase subunit tim13 like domains"/>
    <property type="match status" value="1"/>
</dbReference>
<dbReference type="CTD" id="20232470"/>
<dbReference type="OMA" id="CVDCFID"/>
<comment type="subcellular location">
    <subcellularLocation>
        <location evidence="1">Mitochondrion inner membrane</location>
        <topology evidence="1">Peripheral membrane protein</topology>
        <orientation evidence="1">Intermembrane side</orientation>
    </subcellularLocation>
</comment>
<feature type="domain" description="Tim10-like" evidence="2">
    <location>
        <begin position="8"/>
        <end position="68"/>
    </location>
</feature>
<keyword evidence="4" id="KW-1185">Reference proteome</keyword>
<comment type="similarity">
    <text evidence="1">Belongs to the small Tim family.</text>
</comment>
<sequence length="79" mass="9269">MDPEMKKSLETEVQKNQLRSQFLKLTDACWDTCMDKPRDKLDSRTEGCFINCVDRFVDTNQTVVSRFANMVQQQQSGFR</sequence>
<dbReference type="GeneID" id="20232470"/>
<keyword evidence="1" id="KW-1015">Disulfide bond</keyword>
<comment type="subunit">
    <text evidence="1">Heterohexamer.</text>
</comment>
<keyword evidence="1" id="KW-0811">Translocation</keyword>
<accession>V3ZE82</accession>
<name>V3ZE82_LOTGI</name>
<evidence type="ECO:0000313" key="4">
    <source>
        <dbReference type="Proteomes" id="UP000030746"/>
    </source>
</evidence>
<comment type="domain">
    <text evidence="1">The twin CX3C motif contains 4 conserved Cys residues that form 2 disulfide bonds in the mitochondrial intermembrane space.</text>
</comment>
<proteinExistence type="inferred from homology"/>
<dbReference type="InterPro" id="IPR035427">
    <property type="entry name" value="Tim10-like_dom_sf"/>
</dbReference>
<organism evidence="3 4">
    <name type="scientific">Lottia gigantea</name>
    <name type="common">Giant owl limpet</name>
    <dbReference type="NCBI Taxonomy" id="225164"/>
    <lineage>
        <taxon>Eukaryota</taxon>
        <taxon>Metazoa</taxon>
        <taxon>Spiralia</taxon>
        <taxon>Lophotrochozoa</taxon>
        <taxon>Mollusca</taxon>
        <taxon>Gastropoda</taxon>
        <taxon>Patellogastropoda</taxon>
        <taxon>Lottioidea</taxon>
        <taxon>Lottiidae</taxon>
        <taxon>Lottia</taxon>
    </lineage>
</organism>
<dbReference type="Pfam" id="PF02953">
    <property type="entry name" value="zf-Tim10_DDP"/>
    <property type="match status" value="1"/>
</dbReference>
<keyword evidence="1" id="KW-0496">Mitochondrion</keyword>
<comment type="function">
    <text evidence="1">Mitochondrial intermembrane chaperone that participates in the import and insertion of some multi-pass transmembrane proteins into the mitochondrial inner membrane. Also required for the transfer of beta-barrel precursors from the TOM complex to the sorting and assembly machinery (SAM complex) of the outer membrane. Acts as a chaperone-like protein that protects the hydrophobic precursors from aggregation and guide them through the mitochondrial intermembrane space.</text>
</comment>
<dbReference type="HOGENOM" id="CLU_141397_1_2_1"/>
<keyword evidence="1" id="KW-0143">Chaperone</keyword>
<dbReference type="InterPro" id="IPR004217">
    <property type="entry name" value="Tim10-like"/>
</dbReference>